<keyword evidence="7 8" id="KW-0066">ATP synthesis</keyword>
<keyword evidence="4 8" id="KW-0406">Ion transport</keyword>
<evidence type="ECO:0000256" key="9">
    <source>
        <dbReference type="RuleBase" id="RU003656"/>
    </source>
</evidence>
<dbReference type="HAMAP" id="MF_00530">
    <property type="entry name" value="ATP_synth_epsil_bac"/>
    <property type="match status" value="1"/>
</dbReference>
<reference evidence="11 12" key="1">
    <citation type="submission" date="2020-05" db="EMBL/GenBank/DDBJ databases">
        <title>Genome sequence of Isoptericola sp. JC619 isolated from Chilika lagoon, India.</title>
        <authorList>
            <person name="Kumar D."/>
            <person name="Appam K."/>
            <person name="Gandham S."/>
            <person name="Uppada J."/>
            <person name="Sasikala C."/>
            <person name="Venkata Ramana C."/>
        </authorList>
    </citation>
    <scope>NUCLEOTIDE SEQUENCE [LARGE SCALE GENOMIC DNA]</scope>
    <source>
        <strain evidence="11 12">JC619</strain>
    </source>
</reference>
<organism evidence="11 12">
    <name type="scientific">Isoptericola sediminis</name>
    <dbReference type="NCBI Taxonomy" id="2733572"/>
    <lineage>
        <taxon>Bacteria</taxon>
        <taxon>Bacillati</taxon>
        <taxon>Actinomycetota</taxon>
        <taxon>Actinomycetes</taxon>
        <taxon>Micrococcales</taxon>
        <taxon>Promicromonosporaceae</taxon>
        <taxon>Isoptericola</taxon>
    </lineage>
</organism>
<comment type="similarity">
    <text evidence="2 8 9">Belongs to the ATPase epsilon chain family.</text>
</comment>
<dbReference type="Gene3D" id="2.60.15.10">
    <property type="entry name" value="F0F1 ATP synthase delta/epsilon subunit, N-terminal"/>
    <property type="match status" value="1"/>
</dbReference>
<gene>
    <name evidence="8" type="primary">atpC</name>
    <name evidence="11" type="ORF">HLI28_00285</name>
</gene>
<evidence type="ECO:0000256" key="8">
    <source>
        <dbReference type="HAMAP-Rule" id="MF_00530"/>
    </source>
</evidence>
<keyword evidence="5 8" id="KW-0472">Membrane</keyword>
<evidence type="ECO:0000256" key="1">
    <source>
        <dbReference type="ARBA" id="ARBA00004202"/>
    </source>
</evidence>
<dbReference type="Proteomes" id="UP000557204">
    <property type="component" value="Unassembled WGS sequence"/>
</dbReference>
<comment type="function">
    <text evidence="8">Produces ATP from ADP in the presence of a proton gradient across the membrane.</text>
</comment>
<dbReference type="SUPFAM" id="SSF51344">
    <property type="entry name" value="Epsilon subunit of F1F0-ATP synthase N-terminal domain"/>
    <property type="match status" value="1"/>
</dbReference>
<dbReference type="Pfam" id="PF02823">
    <property type="entry name" value="ATP-synt_DE_N"/>
    <property type="match status" value="1"/>
</dbReference>
<name>A0A849K2G6_9MICO</name>
<dbReference type="EMBL" id="JABFAJ010000001">
    <property type="protein sequence ID" value="NNU25985.1"/>
    <property type="molecule type" value="Genomic_DNA"/>
</dbReference>
<keyword evidence="12" id="KW-1185">Reference proteome</keyword>
<keyword evidence="3 8" id="KW-0813">Transport</keyword>
<dbReference type="GO" id="GO:0046933">
    <property type="term" value="F:proton-transporting ATP synthase activity, rotational mechanism"/>
    <property type="evidence" value="ECO:0007669"/>
    <property type="project" value="UniProtKB-UniRule"/>
</dbReference>
<dbReference type="InterPro" id="IPR036771">
    <property type="entry name" value="ATPsynth_dsu/esu_N"/>
</dbReference>
<evidence type="ECO:0000256" key="5">
    <source>
        <dbReference type="ARBA" id="ARBA00023136"/>
    </source>
</evidence>
<evidence type="ECO:0000256" key="7">
    <source>
        <dbReference type="ARBA" id="ARBA00023310"/>
    </source>
</evidence>
<keyword evidence="6 8" id="KW-0139">CF(1)</keyword>
<protein>
    <recommendedName>
        <fullName evidence="8">ATP synthase epsilon chain</fullName>
    </recommendedName>
    <alternativeName>
        <fullName evidence="8">ATP synthase F1 sector epsilon subunit</fullName>
    </alternativeName>
    <alternativeName>
        <fullName evidence="8">F-ATPase epsilon subunit</fullName>
    </alternativeName>
</protein>
<dbReference type="PANTHER" id="PTHR13822">
    <property type="entry name" value="ATP SYNTHASE DELTA/EPSILON CHAIN"/>
    <property type="match status" value="1"/>
</dbReference>
<comment type="subunit">
    <text evidence="8 9">F-type ATPases have 2 components, CF(1) - the catalytic core - and CF(0) - the membrane proton channel. CF(1) has five subunits: alpha(3), beta(3), gamma(1), delta(1), epsilon(1). CF(0) has three main subunits: a, b and c.</text>
</comment>
<dbReference type="NCBIfam" id="TIGR01216">
    <property type="entry name" value="ATP_synt_epsi"/>
    <property type="match status" value="1"/>
</dbReference>
<evidence type="ECO:0000256" key="3">
    <source>
        <dbReference type="ARBA" id="ARBA00022448"/>
    </source>
</evidence>
<evidence type="ECO:0000256" key="6">
    <source>
        <dbReference type="ARBA" id="ARBA00023196"/>
    </source>
</evidence>
<keyword evidence="8" id="KW-1003">Cell membrane</keyword>
<evidence type="ECO:0000256" key="2">
    <source>
        <dbReference type="ARBA" id="ARBA00005712"/>
    </source>
</evidence>
<proteinExistence type="inferred from homology"/>
<evidence type="ECO:0000313" key="11">
    <source>
        <dbReference type="EMBL" id="NNU25985.1"/>
    </source>
</evidence>
<comment type="subcellular location">
    <subcellularLocation>
        <location evidence="1 8">Cell membrane</location>
        <topology evidence="1 8">Peripheral membrane protein</topology>
    </subcellularLocation>
</comment>
<dbReference type="InterPro" id="IPR001469">
    <property type="entry name" value="ATP_synth_F1_dsu/esu"/>
</dbReference>
<accession>A0A849K2G6</accession>
<sequence length="95" mass="9650">MAELNVDLVAAVRKVWSGAAREVSAPSAEGQVGILAGHTPMLAVLRPGTVKVSTAAGQVAVEVHVDGGFLSVDDDVVTIVVDEVTEVSGRESALA</sequence>
<dbReference type="RefSeq" id="WP_171245500.1">
    <property type="nucleotide sequence ID" value="NZ_JABFAJ010000001.1"/>
</dbReference>
<feature type="domain" description="ATP synthase F1 complex delta/epsilon subunit N-terminal" evidence="10">
    <location>
        <begin position="4"/>
        <end position="83"/>
    </location>
</feature>
<dbReference type="GO" id="GO:0045259">
    <property type="term" value="C:proton-transporting ATP synthase complex"/>
    <property type="evidence" value="ECO:0007669"/>
    <property type="project" value="UniProtKB-KW"/>
</dbReference>
<dbReference type="PANTHER" id="PTHR13822:SF10">
    <property type="entry name" value="ATP SYNTHASE EPSILON CHAIN, CHLOROPLASTIC"/>
    <property type="match status" value="1"/>
</dbReference>
<dbReference type="InterPro" id="IPR020546">
    <property type="entry name" value="ATP_synth_F1_dsu/esu_N"/>
</dbReference>
<dbReference type="CDD" id="cd12152">
    <property type="entry name" value="F1-ATPase_delta"/>
    <property type="match status" value="1"/>
</dbReference>
<evidence type="ECO:0000313" key="12">
    <source>
        <dbReference type="Proteomes" id="UP000557204"/>
    </source>
</evidence>
<keyword evidence="8" id="KW-0375">Hydrogen ion transport</keyword>
<dbReference type="GO" id="GO:0005886">
    <property type="term" value="C:plasma membrane"/>
    <property type="evidence" value="ECO:0007669"/>
    <property type="project" value="UniProtKB-SubCell"/>
</dbReference>
<evidence type="ECO:0000259" key="10">
    <source>
        <dbReference type="Pfam" id="PF02823"/>
    </source>
</evidence>
<evidence type="ECO:0000256" key="4">
    <source>
        <dbReference type="ARBA" id="ARBA00023065"/>
    </source>
</evidence>
<dbReference type="GO" id="GO:0005524">
    <property type="term" value="F:ATP binding"/>
    <property type="evidence" value="ECO:0007669"/>
    <property type="project" value="UniProtKB-UniRule"/>
</dbReference>
<dbReference type="NCBIfam" id="NF009977">
    <property type="entry name" value="PRK13442.1"/>
    <property type="match status" value="1"/>
</dbReference>
<dbReference type="AlphaFoldDB" id="A0A849K2G6"/>
<comment type="caution">
    <text evidence="11">The sequence shown here is derived from an EMBL/GenBank/DDBJ whole genome shotgun (WGS) entry which is preliminary data.</text>
</comment>